<dbReference type="Proteomes" id="UP001527882">
    <property type="component" value="Unassembled WGS sequence"/>
</dbReference>
<dbReference type="EMBL" id="JAQAGZ010000022">
    <property type="protein sequence ID" value="MCZ8516216.1"/>
    <property type="molecule type" value="Genomic_DNA"/>
</dbReference>
<gene>
    <name evidence="2" type="ORF">O9H85_28245</name>
</gene>
<organism evidence="2 3">
    <name type="scientific">Paenibacillus gyeongsangnamensis</name>
    <dbReference type="NCBI Taxonomy" id="3388067"/>
    <lineage>
        <taxon>Bacteria</taxon>
        <taxon>Bacillati</taxon>
        <taxon>Bacillota</taxon>
        <taxon>Bacilli</taxon>
        <taxon>Bacillales</taxon>
        <taxon>Paenibacillaceae</taxon>
        <taxon>Paenibacillus</taxon>
    </lineage>
</organism>
<dbReference type="InterPro" id="IPR029058">
    <property type="entry name" value="AB_hydrolase_fold"/>
</dbReference>
<dbReference type="Pfam" id="PF01764">
    <property type="entry name" value="Lipase_3"/>
    <property type="match status" value="1"/>
</dbReference>
<evidence type="ECO:0000313" key="3">
    <source>
        <dbReference type="Proteomes" id="UP001527882"/>
    </source>
</evidence>
<dbReference type="InterPro" id="IPR051218">
    <property type="entry name" value="Sec_MonoDiacylglyc_Lipase"/>
</dbReference>
<evidence type="ECO:0000259" key="1">
    <source>
        <dbReference type="Pfam" id="PF01764"/>
    </source>
</evidence>
<accession>A0ABT4QHL6</accession>
<dbReference type="RefSeq" id="WP_269884750.1">
    <property type="nucleotide sequence ID" value="NZ_JAQAGZ010000022.1"/>
</dbReference>
<dbReference type="SUPFAM" id="SSF53474">
    <property type="entry name" value="alpha/beta-Hydrolases"/>
    <property type="match status" value="1"/>
</dbReference>
<dbReference type="CDD" id="cd00519">
    <property type="entry name" value="Lipase_3"/>
    <property type="match status" value="1"/>
</dbReference>
<proteinExistence type="predicted"/>
<evidence type="ECO:0000313" key="2">
    <source>
        <dbReference type="EMBL" id="MCZ8516216.1"/>
    </source>
</evidence>
<reference evidence="2 3" key="1">
    <citation type="submission" date="2022-12" db="EMBL/GenBank/DDBJ databases">
        <title>Draft genome sequence of Paenibacillus sp. dW9.</title>
        <authorList>
            <person name="Choi E.-W."/>
            <person name="Kim D.-U."/>
        </authorList>
    </citation>
    <scope>NUCLEOTIDE SEQUENCE [LARGE SCALE GENOMIC DNA]</scope>
    <source>
        <strain evidence="3">dW9</strain>
    </source>
</reference>
<dbReference type="InterPro" id="IPR002921">
    <property type="entry name" value="Fungal_lipase-type"/>
</dbReference>
<feature type="domain" description="Fungal lipase-type" evidence="1">
    <location>
        <begin position="59"/>
        <end position="189"/>
    </location>
</feature>
<name>A0ABT4QHL6_9BACL</name>
<keyword evidence="3" id="KW-1185">Reference proteome</keyword>
<dbReference type="PANTHER" id="PTHR45856">
    <property type="entry name" value="ALPHA/BETA-HYDROLASES SUPERFAMILY PROTEIN"/>
    <property type="match status" value="1"/>
</dbReference>
<dbReference type="PANTHER" id="PTHR45856:SF24">
    <property type="entry name" value="FUNGAL LIPASE-LIKE DOMAIN-CONTAINING PROTEIN"/>
    <property type="match status" value="1"/>
</dbReference>
<protein>
    <submittedName>
        <fullName evidence="2">Lipase family protein</fullName>
    </submittedName>
</protein>
<sequence>MAIKVQRTIWLAAVVFQAVRQFKQQGAVTLPRGYRLVKQLGTGTSPFLGFILESEKNIVIAFRGTEDLLDLLRDLQFNQIPYRYASNAGATHQGLTRLYSDALRSPIRDTLQGTSPAKKLLLTGHSVGGSLATLCALDMAVNTAFLEPQVTTFGSPKVGNPTFARVFNKHVTNSRHIVNRSDLIPQLPLSIGETVYRHVQSRLELTFRNRSLIGSHRIEAYFRELSYLDPSYVRKLIRRSPGFCPEIREEGQS</sequence>
<comment type="caution">
    <text evidence="2">The sequence shown here is derived from an EMBL/GenBank/DDBJ whole genome shotgun (WGS) entry which is preliminary data.</text>
</comment>
<dbReference type="Gene3D" id="3.40.50.1820">
    <property type="entry name" value="alpha/beta hydrolase"/>
    <property type="match status" value="1"/>
</dbReference>